<keyword evidence="4" id="KW-0597">Phosphoprotein</keyword>
<dbReference type="Gene3D" id="3.30.565.10">
    <property type="entry name" value="Histidine kinase-like ATPase, C-terminal domain"/>
    <property type="match status" value="1"/>
</dbReference>
<dbReference type="RefSeq" id="WP_085377929.1">
    <property type="nucleotide sequence ID" value="NZ_CP020612.1"/>
</dbReference>
<dbReference type="GO" id="GO:0004673">
    <property type="term" value="F:protein histidine kinase activity"/>
    <property type="evidence" value="ECO:0007669"/>
    <property type="project" value="UniProtKB-EC"/>
</dbReference>
<protein>
    <recommendedName>
        <fullName evidence="3">histidine kinase</fullName>
        <ecNumber evidence="3">2.7.13.3</ecNumber>
    </recommendedName>
</protein>
<evidence type="ECO:0000256" key="7">
    <source>
        <dbReference type="ARBA" id="ARBA00022741"/>
    </source>
</evidence>
<dbReference type="InterPro" id="IPR011102">
    <property type="entry name" value="Sig_transdc_His_kinase_HWE"/>
</dbReference>
<keyword evidence="10 12" id="KW-1133">Transmembrane helix</keyword>
<keyword evidence="15" id="KW-1185">Reference proteome</keyword>
<evidence type="ECO:0000256" key="1">
    <source>
        <dbReference type="ARBA" id="ARBA00000085"/>
    </source>
</evidence>
<dbReference type="SMART" id="SM00911">
    <property type="entry name" value="HWE_HK"/>
    <property type="match status" value="1"/>
</dbReference>
<evidence type="ECO:0000256" key="4">
    <source>
        <dbReference type="ARBA" id="ARBA00022553"/>
    </source>
</evidence>
<comment type="subcellular location">
    <subcellularLocation>
        <location evidence="2">Membrane</location>
    </subcellularLocation>
</comment>
<keyword evidence="7" id="KW-0547">Nucleotide-binding</keyword>
<evidence type="ECO:0000256" key="9">
    <source>
        <dbReference type="ARBA" id="ARBA00022840"/>
    </source>
</evidence>
<proteinExistence type="predicted"/>
<evidence type="ECO:0000256" key="8">
    <source>
        <dbReference type="ARBA" id="ARBA00022777"/>
    </source>
</evidence>
<dbReference type="GO" id="GO:0016020">
    <property type="term" value="C:membrane"/>
    <property type="evidence" value="ECO:0007669"/>
    <property type="project" value="UniProtKB-SubCell"/>
</dbReference>
<sequence>MGRLSRPSRALVIALLATLLLGMGLTFGTMRLENRAEAVRIARLADLLAGNLRQRMIQHMTLLRATASILIAKRGQINPDEFTAYVEGLNIGNGAAGIQGIGFAPLIAAADTPRMAEQLSRLHGRHLDILPVTDQPMRVPIALLEPRDTRNQAAFGFDMFSEPVRRAAILSALDSKEPRATGPVELVQEITADKQMGFLIYLHAPTALDGMDGRGEGFVYAPFRAGDLIQAVLAETPDLPLTVRGVDLDAPAQPLFDSAPSPPPAALAARAVTHQIEVAGRHWQLTMTPTVGLGGLRGHLATVAVGLLSLLLLSAVAVAMTSLGRELDAAQRSADMAERQAADRALLLREMQHRIKNHIARIHAIARQSMRGAADLSDFERIFGGRLAAMAKAQDALGASGGQQADLRTLLSGELSQVLDGAAVEAALTGPAIRLNSREAQAIGLVAHELVTNAVKYTPGRGVDLAAHDLAVDWRLGEEKGKPWLHLEWSEPRALTAAQPADSRPHGFGTQLIEALIEGDLGGRFSRAFTDAGMRVRLSFPLSGA</sequence>
<dbReference type="GO" id="GO:0007165">
    <property type="term" value="P:signal transduction"/>
    <property type="evidence" value="ECO:0007669"/>
    <property type="project" value="UniProtKB-ARBA"/>
</dbReference>
<evidence type="ECO:0000256" key="12">
    <source>
        <dbReference type="SAM" id="Phobius"/>
    </source>
</evidence>
<dbReference type="STRING" id="1945662.B0A89_09445"/>
<evidence type="ECO:0000256" key="11">
    <source>
        <dbReference type="ARBA" id="ARBA00023136"/>
    </source>
</evidence>
<reference evidence="14 15" key="1">
    <citation type="submission" date="2017-03" db="EMBL/GenBank/DDBJ databases">
        <title>Genome sequence of Paracoccus contaminans isolated from a water microcosm.</title>
        <authorList>
            <person name="Aurass P."/>
            <person name="Karste S."/>
            <person name="Trost E."/>
            <person name="Glaeser S.P."/>
            <person name="Kaempfer P."/>
            <person name="Flieger A."/>
        </authorList>
    </citation>
    <scope>NUCLEOTIDE SEQUENCE [LARGE SCALE GENOMIC DNA]</scope>
    <source>
        <strain evidence="15">RKI 16-01929T\LMG 29738T\CCM 8701T\CIP 111112T</strain>
    </source>
</reference>
<keyword evidence="8" id="KW-0418">Kinase</keyword>
<dbReference type="PANTHER" id="PTHR41523:SF7">
    <property type="entry name" value="HISTIDINE KINASE"/>
    <property type="match status" value="1"/>
</dbReference>
<dbReference type="PROSITE" id="PS50839">
    <property type="entry name" value="CHASE"/>
    <property type="match status" value="1"/>
</dbReference>
<dbReference type="PANTHER" id="PTHR41523">
    <property type="entry name" value="TWO-COMPONENT SYSTEM SENSOR PROTEIN"/>
    <property type="match status" value="1"/>
</dbReference>
<dbReference type="EC" id="2.7.13.3" evidence="3"/>
<dbReference type="Pfam" id="PF07536">
    <property type="entry name" value="HWE_HK"/>
    <property type="match status" value="1"/>
</dbReference>
<dbReference type="InterPro" id="IPR036890">
    <property type="entry name" value="HATPase_C_sf"/>
</dbReference>
<evidence type="ECO:0000256" key="10">
    <source>
        <dbReference type="ARBA" id="ARBA00022989"/>
    </source>
</evidence>
<dbReference type="AlphaFoldDB" id="A0A1W6CY82"/>
<dbReference type="KEGG" id="pcon:B0A89_09445"/>
<dbReference type="Gene3D" id="3.30.450.350">
    <property type="entry name" value="CHASE domain"/>
    <property type="match status" value="1"/>
</dbReference>
<evidence type="ECO:0000256" key="5">
    <source>
        <dbReference type="ARBA" id="ARBA00022679"/>
    </source>
</evidence>
<gene>
    <name evidence="14" type="ORF">B0A89_09445</name>
</gene>
<organism evidence="14 15">
    <name type="scientific">Paracoccus contaminans</name>
    <dbReference type="NCBI Taxonomy" id="1945662"/>
    <lineage>
        <taxon>Bacteria</taxon>
        <taxon>Pseudomonadati</taxon>
        <taxon>Pseudomonadota</taxon>
        <taxon>Alphaproteobacteria</taxon>
        <taxon>Rhodobacterales</taxon>
        <taxon>Paracoccaceae</taxon>
        <taxon>Paracoccus</taxon>
    </lineage>
</organism>
<dbReference type="GO" id="GO:0005524">
    <property type="term" value="F:ATP binding"/>
    <property type="evidence" value="ECO:0007669"/>
    <property type="project" value="UniProtKB-KW"/>
</dbReference>
<evidence type="ECO:0000313" key="14">
    <source>
        <dbReference type="EMBL" id="ARJ69810.1"/>
    </source>
</evidence>
<evidence type="ECO:0000256" key="6">
    <source>
        <dbReference type="ARBA" id="ARBA00022692"/>
    </source>
</evidence>
<comment type="catalytic activity">
    <reaction evidence="1">
        <text>ATP + protein L-histidine = ADP + protein N-phospho-L-histidine.</text>
        <dbReference type="EC" id="2.7.13.3"/>
    </reaction>
</comment>
<keyword evidence="9" id="KW-0067">ATP-binding</keyword>
<name>A0A1W6CY82_9RHOB</name>
<dbReference type="SMART" id="SM01079">
    <property type="entry name" value="CHASE"/>
    <property type="match status" value="1"/>
</dbReference>
<keyword evidence="6 12" id="KW-0812">Transmembrane</keyword>
<accession>A0A1W6CY82</accession>
<dbReference type="InterPro" id="IPR042240">
    <property type="entry name" value="CHASE_sf"/>
</dbReference>
<evidence type="ECO:0000313" key="15">
    <source>
        <dbReference type="Proteomes" id="UP000193017"/>
    </source>
</evidence>
<evidence type="ECO:0000256" key="3">
    <source>
        <dbReference type="ARBA" id="ARBA00012438"/>
    </source>
</evidence>
<dbReference type="OrthoDB" id="9816309at2"/>
<feature type="domain" description="CHASE" evidence="13">
    <location>
        <begin position="73"/>
        <end position="286"/>
    </location>
</feature>
<feature type="transmembrane region" description="Helical" evidence="12">
    <location>
        <begin position="300"/>
        <end position="323"/>
    </location>
</feature>
<keyword evidence="11 12" id="KW-0472">Membrane</keyword>
<dbReference type="EMBL" id="CP020612">
    <property type="protein sequence ID" value="ARJ69810.1"/>
    <property type="molecule type" value="Genomic_DNA"/>
</dbReference>
<dbReference type="Pfam" id="PF03924">
    <property type="entry name" value="CHASE"/>
    <property type="match status" value="1"/>
</dbReference>
<dbReference type="Proteomes" id="UP000193017">
    <property type="component" value="Chromosome"/>
</dbReference>
<dbReference type="InterPro" id="IPR006189">
    <property type="entry name" value="CHASE_dom"/>
</dbReference>
<keyword evidence="5" id="KW-0808">Transferase</keyword>
<evidence type="ECO:0000259" key="13">
    <source>
        <dbReference type="PROSITE" id="PS50839"/>
    </source>
</evidence>
<evidence type="ECO:0000256" key="2">
    <source>
        <dbReference type="ARBA" id="ARBA00004370"/>
    </source>
</evidence>